<dbReference type="UniPathway" id="UPA00219"/>
<feature type="region of interest" description="Disordered" evidence="7">
    <location>
        <begin position="1"/>
        <end position="199"/>
    </location>
</feature>
<keyword evidence="3 6" id="KW-0133">Cell shape</keyword>
<dbReference type="GO" id="GO:0018104">
    <property type="term" value="P:peptidoglycan-protein cross-linking"/>
    <property type="evidence" value="ECO:0007669"/>
    <property type="project" value="TreeGrafter"/>
</dbReference>
<proteinExistence type="predicted"/>
<dbReference type="InterPro" id="IPR038063">
    <property type="entry name" value="Transpep_catalytic_dom"/>
</dbReference>
<feature type="compositionally biased region" description="Polar residues" evidence="7">
    <location>
        <begin position="21"/>
        <end position="46"/>
    </location>
</feature>
<evidence type="ECO:0000256" key="1">
    <source>
        <dbReference type="ARBA" id="ARBA00004752"/>
    </source>
</evidence>
<dbReference type="EMBL" id="LR134350">
    <property type="protein sequence ID" value="VEG30114.1"/>
    <property type="molecule type" value="Genomic_DNA"/>
</dbReference>
<evidence type="ECO:0000256" key="2">
    <source>
        <dbReference type="ARBA" id="ARBA00022679"/>
    </source>
</evidence>
<feature type="transmembrane region" description="Helical" evidence="8">
    <location>
        <begin position="208"/>
        <end position="229"/>
    </location>
</feature>
<evidence type="ECO:0000313" key="10">
    <source>
        <dbReference type="EMBL" id="VEG30114.1"/>
    </source>
</evidence>
<evidence type="ECO:0000256" key="3">
    <source>
        <dbReference type="ARBA" id="ARBA00022960"/>
    </source>
</evidence>
<evidence type="ECO:0000313" key="11">
    <source>
        <dbReference type="Proteomes" id="UP000266895"/>
    </source>
</evidence>
<feature type="compositionally biased region" description="Low complexity" evidence="7">
    <location>
        <begin position="75"/>
        <end position="99"/>
    </location>
</feature>
<keyword evidence="11" id="KW-1185">Reference proteome</keyword>
<feature type="domain" description="L,D-TPase catalytic" evidence="9">
    <location>
        <begin position="555"/>
        <end position="674"/>
    </location>
</feature>
<evidence type="ECO:0000256" key="5">
    <source>
        <dbReference type="ARBA" id="ARBA00023316"/>
    </source>
</evidence>
<gene>
    <name evidence="10" type="ORF">NCTC11636_02590</name>
</gene>
<evidence type="ECO:0000259" key="9">
    <source>
        <dbReference type="PROSITE" id="PS52029"/>
    </source>
</evidence>
<keyword evidence="8" id="KW-0472">Membrane</keyword>
<evidence type="ECO:0000256" key="8">
    <source>
        <dbReference type="SAM" id="Phobius"/>
    </source>
</evidence>
<keyword evidence="8" id="KW-1133">Transmembrane helix</keyword>
<sequence length="675" mass="68850">MRIEDLPSGPGRTGVDDTACATPSTGSPASEPATVSSPYGQVTGTVRPSSRPAGPAPSTAARSAATLLEERRRGQTTQTTQTISTTAPGAGASPAAATPDRPETHEATGPDTEIAAPVAAPAAGTAEEGRSAPETELSEQPEQPEPPEQIAVAPPERATVSAPTPQAAAEPAPVPAGATTSLAPAAADASGAGGPDAGSRRRRRLWPLFLSAAALLLLGAVGAGGYAYADHYADVAVPGSLVAGVDVSGMSRQEIVSVVQDRADGATVTVSGDASASASLADLGVTVDAGATADAVLARGEGVVDRFRALLGSSDTPVVVSSDPEVAQAYATSLVPEDVVKAVNATVVLNAEGTGFEITPASSGTSLDSSVLEDAADQAASSLSDSSVEVTFESSPPAVSDEEAQAVADTANSWVSQDVTITAADSSGSYTADAATKASWVTVSTEGDTVPSVSLDPEKVSQWVSAQVEEVTVEPVTGVRNVNSQGAVVETSVEAVAGESVTNADAIVQAITEAVSTGTSYTGAFEMTTAEETWEDKVIADGAENLVYQAAPGEKWIDINLANKTVTAYEGATVVRGPVSMVDGDALTPTVTGTYKVYLQRETQTMEGDNADGTRYRTENVPWISYFHEGYALHGAPWRSSFGYSGSHGCINMPVEEAHWFYTWAQIGTTVVSHY</sequence>
<reference evidence="10 11" key="1">
    <citation type="submission" date="2018-12" db="EMBL/GenBank/DDBJ databases">
        <authorList>
            <consortium name="Pathogen Informatics"/>
        </authorList>
    </citation>
    <scope>NUCLEOTIDE SEQUENCE [LARGE SCALE GENOMIC DNA]</scope>
    <source>
        <strain evidence="10 11">NCTC11636</strain>
    </source>
</reference>
<organism evidence="10 11">
    <name type="scientific">Actinomyces howellii</name>
    <dbReference type="NCBI Taxonomy" id="52771"/>
    <lineage>
        <taxon>Bacteria</taxon>
        <taxon>Bacillati</taxon>
        <taxon>Actinomycetota</taxon>
        <taxon>Actinomycetes</taxon>
        <taxon>Actinomycetales</taxon>
        <taxon>Actinomycetaceae</taxon>
        <taxon>Actinomyces</taxon>
    </lineage>
</organism>
<dbReference type="Pfam" id="PF03734">
    <property type="entry name" value="YkuD"/>
    <property type="match status" value="1"/>
</dbReference>
<feature type="compositionally biased region" description="Low complexity" evidence="7">
    <location>
        <begin position="47"/>
        <end position="67"/>
    </location>
</feature>
<accession>A0A448HK52</accession>
<evidence type="ECO:0000256" key="6">
    <source>
        <dbReference type="PROSITE-ProRule" id="PRU01373"/>
    </source>
</evidence>
<dbReference type="InterPro" id="IPR050979">
    <property type="entry name" value="LD-transpeptidase"/>
</dbReference>
<feature type="active site" description="Nucleophile" evidence="6">
    <location>
        <position position="650"/>
    </location>
</feature>
<dbReference type="CDD" id="cd16913">
    <property type="entry name" value="YkuD_like"/>
    <property type="match status" value="1"/>
</dbReference>
<keyword evidence="8" id="KW-0812">Transmembrane</keyword>
<dbReference type="OrthoDB" id="3176960at2"/>
<dbReference type="InterPro" id="IPR005490">
    <property type="entry name" value="LD_TPept_cat_dom"/>
</dbReference>
<feature type="compositionally biased region" description="Low complexity" evidence="7">
    <location>
        <begin position="148"/>
        <end position="190"/>
    </location>
</feature>
<dbReference type="GO" id="GO:0008360">
    <property type="term" value="P:regulation of cell shape"/>
    <property type="evidence" value="ECO:0007669"/>
    <property type="project" value="UniProtKB-UniRule"/>
</dbReference>
<evidence type="ECO:0000256" key="7">
    <source>
        <dbReference type="SAM" id="MobiDB-lite"/>
    </source>
</evidence>
<keyword evidence="2" id="KW-0808">Transferase</keyword>
<protein>
    <submittedName>
        <fullName evidence="10">L,D-transpeptidase catalytic domain</fullName>
    </submittedName>
</protein>
<dbReference type="PANTHER" id="PTHR30582">
    <property type="entry name" value="L,D-TRANSPEPTIDASE"/>
    <property type="match status" value="1"/>
</dbReference>
<dbReference type="GO" id="GO:0071555">
    <property type="term" value="P:cell wall organization"/>
    <property type="evidence" value="ECO:0007669"/>
    <property type="project" value="UniProtKB-UniRule"/>
</dbReference>
<dbReference type="Proteomes" id="UP000266895">
    <property type="component" value="Chromosome"/>
</dbReference>
<feature type="active site" description="Proton donor/acceptor" evidence="6">
    <location>
        <position position="634"/>
    </location>
</feature>
<feature type="compositionally biased region" description="Low complexity" evidence="7">
    <location>
        <begin position="115"/>
        <end position="126"/>
    </location>
</feature>
<keyword evidence="4 6" id="KW-0573">Peptidoglycan synthesis</keyword>
<comment type="pathway">
    <text evidence="1 6">Cell wall biogenesis; peptidoglycan biosynthesis.</text>
</comment>
<dbReference type="GO" id="GO:0071972">
    <property type="term" value="F:peptidoglycan L,D-transpeptidase activity"/>
    <property type="evidence" value="ECO:0007669"/>
    <property type="project" value="TreeGrafter"/>
</dbReference>
<dbReference type="KEGG" id="ahw:NCTC11636_02590"/>
<dbReference type="SUPFAM" id="SSF141523">
    <property type="entry name" value="L,D-transpeptidase catalytic domain-like"/>
    <property type="match status" value="1"/>
</dbReference>
<dbReference type="AlphaFoldDB" id="A0A448HK52"/>
<dbReference type="GO" id="GO:0016740">
    <property type="term" value="F:transferase activity"/>
    <property type="evidence" value="ECO:0007669"/>
    <property type="project" value="UniProtKB-KW"/>
</dbReference>
<dbReference type="PROSITE" id="PS52029">
    <property type="entry name" value="LD_TPASE"/>
    <property type="match status" value="1"/>
</dbReference>
<dbReference type="PANTHER" id="PTHR30582:SF2">
    <property type="entry name" value="L,D-TRANSPEPTIDASE YCIB-RELATED"/>
    <property type="match status" value="1"/>
</dbReference>
<dbReference type="Gene3D" id="2.40.440.10">
    <property type="entry name" value="L,D-transpeptidase catalytic domain-like"/>
    <property type="match status" value="1"/>
</dbReference>
<dbReference type="GO" id="GO:0005576">
    <property type="term" value="C:extracellular region"/>
    <property type="evidence" value="ECO:0007669"/>
    <property type="project" value="TreeGrafter"/>
</dbReference>
<name>A0A448HK52_9ACTO</name>
<keyword evidence="5 6" id="KW-0961">Cell wall biogenesis/degradation</keyword>
<evidence type="ECO:0000256" key="4">
    <source>
        <dbReference type="ARBA" id="ARBA00022984"/>
    </source>
</evidence>